<name>A0A498H8K3_MALDO</name>
<reference evidence="1 2" key="1">
    <citation type="submission" date="2018-10" db="EMBL/GenBank/DDBJ databases">
        <title>A high-quality apple genome assembly.</title>
        <authorList>
            <person name="Hu J."/>
        </authorList>
    </citation>
    <scope>NUCLEOTIDE SEQUENCE [LARGE SCALE GENOMIC DNA]</scope>
    <source>
        <strain evidence="2">cv. HFTH1</strain>
        <tissue evidence="1">Young leaf</tissue>
    </source>
</reference>
<protein>
    <submittedName>
        <fullName evidence="1">Uncharacterized protein</fullName>
    </submittedName>
</protein>
<organism evidence="1 2">
    <name type="scientific">Malus domestica</name>
    <name type="common">Apple</name>
    <name type="synonym">Pyrus malus</name>
    <dbReference type="NCBI Taxonomy" id="3750"/>
    <lineage>
        <taxon>Eukaryota</taxon>
        <taxon>Viridiplantae</taxon>
        <taxon>Streptophyta</taxon>
        <taxon>Embryophyta</taxon>
        <taxon>Tracheophyta</taxon>
        <taxon>Spermatophyta</taxon>
        <taxon>Magnoliopsida</taxon>
        <taxon>eudicotyledons</taxon>
        <taxon>Gunneridae</taxon>
        <taxon>Pentapetalae</taxon>
        <taxon>rosids</taxon>
        <taxon>fabids</taxon>
        <taxon>Rosales</taxon>
        <taxon>Rosaceae</taxon>
        <taxon>Amygdaloideae</taxon>
        <taxon>Maleae</taxon>
        <taxon>Malus</taxon>
    </lineage>
</organism>
<sequence length="63" mass="7378">MAWWSTQGWWLKAHLAPNCRSVTNIGGRARTLKGRSKGFIRRLNETMREKLHDRLVDDALEKD</sequence>
<evidence type="ECO:0000313" key="1">
    <source>
        <dbReference type="EMBL" id="RXH67706.1"/>
    </source>
</evidence>
<dbReference type="EMBL" id="RDQH01000343">
    <property type="protein sequence ID" value="RXH67706.1"/>
    <property type="molecule type" value="Genomic_DNA"/>
</dbReference>
<keyword evidence="2" id="KW-1185">Reference proteome</keyword>
<gene>
    <name evidence="1" type="ORF">DVH24_027853</name>
</gene>
<comment type="caution">
    <text evidence="1">The sequence shown here is derived from an EMBL/GenBank/DDBJ whole genome shotgun (WGS) entry which is preliminary data.</text>
</comment>
<proteinExistence type="predicted"/>
<evidence type="ECO:0000313" key="2">
    <source>
        <dbReference type="Proteomes" id="UP000290289"/>
    </source>
</evidence>
<dbReference type="Proteomes" id="UP000290289">
    <property type="component" value="Chromosome 17"/>
</dbReference>
<accession>A0A498H8K3</accession>
<dbReference type="AlphaFoldDB" id="A0A498H8K3"/>